<evidence type="ECO:0000256" key="1">
    <source>
        <dbReference type="SAM" id="MobiDB-lite"/>
    </source>
</evidence>
<gene>
    <name evidence="3" type="ORF">CBOVIS_LOCUS7020</name>
</gene>
<keyword evidence="2" id="KW-0732">Signal</keyword>
<organism evidence="3 4">
    <name type="scientific">Caenorhabditis bovis</name>
    <dbReference type="NCBI Taxonomy" id="2654633"/>
    <lineage>
        <taxon>Eukaryota</taxon>
        <taxon>Metazoa</taxon>
        <taxon>Ecdysozoa</taxon>
        <taxon>Nematoda</taxon>
        <taxon>Chromadorea</taxon>
        <taxon>Rhabditida</taxon>
        <taxon>Rhabditina</taxon>
        <taxon>Rhabditomorpha</taxon>
        <taxon>Rhabditoidea</taxon>
        <taxon>Rhabditidae</taxon>
        <taxon>Peloderinae</taxon>
        <taxon>Caenorhabditis</taxon>
    </lineage>
</organism>
<dbReference type="OrthoDB" id="5863323at2759"/>
<evidence type="ECO:0000256" key="2">
    <source>
        <dbReference type="SAM" id="SignalP"/>
    </source>
</evidence>
<dbReference type="EMBL" id="CADEPM010000004">
    <property type="protein sequence ID" value="CAB3404736.1"/>
    <property type="molecule type" value="Genomic_DNA"/>
</dbReference>
<feature type="signal peptide" evidence="2">
    <location>
        <begin position="1"/>
        <end position="18"/>
    </location>
</feature>
<feature type="compositionally biased region" description="Basic and acidic residues" evidence="1">
    <location>
        <begin position="212"/>
        <end position="222"/>
    </location>
</feature>
<evidence type="ECO:0000313" key="3">
    <source>
        <dbReference type="EMBL" id="CAB3404736.1"/>
    </source>
</evidence>
<proteinExistence type="predicted"/>
<dbReference type="Proteomes" id="UP000494206">
    <property type="component" value="Unassembled WGS sequence"/>
</dbReference>
<protein>
    <submittedName>
        <fullName evidence="3">Uncharacterized protein</fullName>
    </submittedName>
</protein>
<feature type="region of interest" description="Disordered" evidence="1">
    <location>
        <begin position="144"/>
        <end position="168"/>
    </location>
</feature>
<feature type="chain" id="PRO_5035747102" evidence="2">
    <location>
        <begin position="19"/>
        <end position="247"/>
    </location>
</feature>
<reference evidence="3 4" key="1">
    <citation type="submission" date="2020-04" db="EMBL/GenBank/DDBJ databases">
        <authorList>
            <person name="Laetsch R D."/>
            <person name="Stevens L."/>
            <person name="Kumar S."/>
            <person name="Blaxter L. M."/>
        </authorList>
    </citation>
    <scope>NUCLEOTIDE SEQUENCE [LARGE SCALE GENOMIC DNA]</scope>
</reference>
<dbReference type="AlphaFoldDB" id="A0A8S1EVI1"/>
<feature type="compositionally biased region" description="Basic and acidic residues" evidence="1">
    <location>
        <begin position="144"/>
        <end position="159"/>
    </location>
</feature>
<comment type="caution">
    <text evidence="3">The sequence shown here is derived from an EMBL/GenBank/DDBJ whole genome shotgun (WGS) entry which is preliminary data.</text>
</comment>
<name>A0A8S1EVI1_9PELO</name>
<accession>A0A8S1EVI1</accession>
<keyword evidence="4" id="KW-1185">Reference proteome</keyword>
<feature type="region of interest" description="Disordered" evidence="1">
    <location>
        <begin position="212"/>
        <end position="247"/>
    </location>
</feature>
<evidence type="ECO:0000313" key="4">
    <source>
        <dbReference type="Proteomes" id="UP000494206"/>
    </source>
</evidence>
<sequence length="247" mass="27184">MSALLLLIFVPISSQAPALPSLGLLSGPEGPLIREYINAITAYGPGLGVYTPYSYVDVSYDNIPFVGKIPIIGKDGTSSRLGVSPFYPPNGNPSNPWPPMYRARPLPLHVPEPQDVVAVPLDEEALHGEPLFPPELILPSEKAAEEEAKKKALKTEKPHNPFGDNLETSQEQNDLVSWPAISSSIEEGPDPMEQNHVQEPTVSRDVFIDEAHEKPMKPKEASEITIGVNDRPKNPFRSRRILMERAQ</sequence>